<proteinExistence type="predicted"/>
<protein>
    <submittedName>
        <fullName evidence="1">Uncharacterized protein</fullName>
    </submittedName>
</protein>
<accession>A0ABN8IT03</accession>
<evidence type="ECO:0000313" key="1">
    <source>
        <dbReference type="EMBL" id="CAH2066397.1"/>
    </source>
</evidence>
<dbReference type="EMBL" id="OW152816">
    <property type="protein sequence ID" value="CAH2066397.1"/>
    <property type="molecule type" value="Genomic_DNA"/>
</dbReference>
<reference evidence="1" key="1">
    <citation type="submission" date="2022-03" db="EMBL/GenBank/DDBJ databases">
        <authorList>
            <person name="Martin H S."/>
        </authorList>
    </citation>
    <scope>NUCLEOTIDE SEQUENCE</scope>
</reference>
<gene>
    <name evidence="1" type="ORF">IPOD504_LOCUS13410</name>
</gene>
<organism evidence="1 2">
    <name type="scientific">Iphiclides podalirius</name>
    <name type="common">scarce swallowtail</name>
    <dbReference type="NCBI Taxonomy" id="110791"/>
    <lineage>
        <taxon>Eukaryota</taxon>
        <taxon>Metazoa</taxon>
        <taxon>Ecdysozoa</taxon>
        <taxon>Arthropoda</taxon>
        <taxon>Hexapoda</taxon>
        <taxon>Insecta</taxon>
        <taxon>Pterygota</taxon>
        <taxon>Neoptera</taxon>
        <taxon>Endopterygota</taxon>
        <taxon>Lepidoptera</taxon>
        <taxon>Glossata</taxon>
        <taxon>Ditrysia</taxon>
        <taxon>Papilionoidea</taxon>
        <taxon>Papilionidae</taxon>
        <taxon>Papilioninae</taxon>
        <taxon>Iphiclides</taxon>
    </lineage>
</organism>
<keyword evidence="2" id="KW-1185">Reference proteome</keyword>
<dbReference type="Proteomes" id="UP000837857">
    <property type="component" value="Chromosome 4"/>
</dbReference>
<name>A0ABN8IT03_9NEOP</name>
<sequence>MDNKLYGANDERTSNAHHRTFASDCGGAASLRSALTFLHFRFPATCIHAAGCGPSRRTPAAPHSVVTACYRSAPTLTRRTPRHSQLTLTIATRAHCPNSTRFYVLSFSFQSPRLSCATRFGRNLNQYYLTSYISIRLNEAKQRQTTVLDLTRSRGRAGGGCGESGAGAARRVHSPRDIGKRNAEKCAAGACDLGESLTTTADGRAARRRRVQPELDTKRCYLRFEDCLMWPYHMAT</sequence>
<evidence type="ECO:0000313" key="2">
    <source>
        <dbReference type="Proteomes" id="UP000837857"/>
    </source>
</evidence>
<feature type="non-terminal residue" evidence="1">
    <location>
        <position position="1"/>
    </location>
</feature>